<keyword evidence="5" id="KW-1185">Reference proteome</keyword>
<dbReference type="SUPFAM" id="SSF52540">
    <property type="entry name" value="P-loop containing nucleoside triphosphate hydrolases"/>
    <property type="match status" value="2"/>
</dbReference>
<reference evidence="4 5" key="1">
    <citation type="journal article" date="2004" name="Genome Res.">
        <title>The complete genome and proteome of Mycoplasma mobile.</title>
        <authorList>
            <person name="Jaffe J.D."/>
            <person name="Stange-Thomann N."/>
            <person name="Smith C."/>
            <person name="DeCaprio D."/>
            <person name="Fisher S."/>
            <person name="Butler J."/>
            <person name="Calvo S."/>
            <person name="Elkins T."/>
            <person name="FitzGerald M.G."/>
            <person name="Hafez N."/>
            <person name="Kodira C.D."/>
            <person name="Major J."/>
            <person name="Wang S."/>
            <person name="Wilkinson J."/>
            <person name="Nicol R."/>
            <person name="Nusbaum C."/>
            <person name="Birren B."/>
            <person name="Berg H.C."/>
            <person name="Church G.M."/>
        </authorList>
    </citation>
    <scope>NUCLEOTIDE SEQUENCE [LARGE SCALE GENOMIC DNA]</scope>
    <source>
        <strain evidence="5">ATCC 43663 / 163K / NCTC 11711</strain>
    </source>
</reference>
<feature type="domain" description="Helicase C-terminal" evidence="3">
    <location>
        <begin position="798"/>
        <end position="951"/>
    </location>
</feature>
<dbReference type="OrthoDB" id="9760715at2"/>
<protein>
    <submittedName>
        <fullName evidence="4">Swf/snf family helicase-like protein</fullName>
    </submittedName>
</protein>
<dbReference type="Pfam" id="PF00271">
    <property type="entry name" value="Helicase_C"/>
    <property type="match status" value="1"/>
</dbReference>
<organism evidence="4 5">
    <name type="scientific">Mycoplasma mobile (strain ATCC 43663 / 163K / NCTC 11711)</name>
    <name type="common">Mesomycoplasma mobile</name>
    <dbReference type="NCBI Taxonomy" id="267748"/>
    <lineage>
        <taxon>Bacteria</taxon>
        <taxon>Bacillati</taxon>
        <taxon>Mycoplasmatota</taxon>
        <taxon>Mycoplasmoidales</taxon>
        <taxon>Metamycoplasmataceae</taxon>
        <taxon>Mesomycoplasma</taxon>
    </lineage>
</organism>
<dbReference type="AlphaFoldDB" id="Q6KHX7"/>
<dbReference type="GO" id="GO:0005524">
    <property type="term" value="F:ATP binding"/>
    <property type="evidence" value="ECO:0007669"/>
    <property type="project" value="InterPro"/>
</dbReference>
<dbReference type="InterPro" id="IPR038718">
    <property type="entry name" value="SNF2-like_sf"/>
</dbReference>
<dbReference type="SMART" id="SM00487">
    <property type="entry name" value="DEXDc"/>
    <property type="match status" value="1"/>
</dbReference>
<dbReference type="Gene3D" id="3.40.50.300">
    <property type="entry name" value="P-loop containing nucleotide triphosphate hydrolases"/>
    <property type="match status" value="1"/>
</dbReference>
<dbReference type="Gene3D" id="3.40.50.10810">
    <property type="entry name" value="Tandem AAA-ATPase domain"/>
    <property type="match status" value="1"/>
</dbReference>
<keyword evidence="1" id="KW-0378">Hydrolase</keyword>
<evidence type="ECO:0000259" key="3">
    <source>
        <dbReference type="PROSITE" id="PS51194"/>
    </source>
</evidence>
<feature type="domain" description="Helicase ATP-binding" evidence="2">
    <location>
        <begin position="510"/>
        <end position="673"/>
    </location>
</feature>
<dbReference type="PROSITE" id="PS51192">
    <property type="entry name" value="HELICASE_ATP_BIND_1"/>
    <property type="match status" value="1"/>
</dbReference>
<evidence type="ECO:0000313" key="5">
    <source>
        <dbReference type="Proteomes" id="UP000009072"/>
    </source>
</evidence>
<dbReference type="KEGG" id="mmo:MMOB3130"/>
<dbReference type="InterPro" id="IPR001650">
    <property type="entry name" value="Helicase_C-like"/>
</dbReference>
<dbReference type="Proteomes" id="UP000009072">
    <property type="component" value="Chromosome"/>
</dbReference>
<dbReference type="PROSITE" id="PS51194">
    <property type="entry name" value="HELICASE_CTER"/>
    <property type="match status" value="1"/>
</dbReference>
<evidence type="ECO:0000256" key="1">
    <source>
        <dbReference type="ARBA" id="ARBA00022801"/>
    </source>
</evidence>
<sequence length="958" mass="112848">MKKEKSSPDLNKMENYFLKINSHKTDNKLISISIFIEENNHFTSLFFKNEFSNIFYFIPGKIGVFKIEAKSKLNNIVNFLTEITVFNNSSILSFDMKLSNLNLLVEFSIKNELHFLYGNKEIEKININNSLPDMKWLQFKVYDSKRFLLESFLSVSNIEIISESNEFILFNITLKSKENIESNNIYFKNIKDAKEMIQLFKNLTKVSFTKSEIRNILEKYENLYNNLKNVKLDNFDLNTNFLKQFKEKSSCTKRLELYYDVTLQKIIVKVATKHLNEYKYLNESSLIKNDLDLNKNLEDKCDESEFLNSVLSFLDSFDNIKKQGYINSKEKYFKLKALIKRWKSLDDYEIYIDESFETKDNQSKFSINSLELKNNLLEMSLSLPLLSNEEVVEAIRSYLNKDEFFETKDNRLINLKNIDFENLEEDFKKINLNIYSLLSKNENNFYLNFHNSYYLLDFIENSNQPNSIDLAKKLKNIIKNAETEVKKLKINDDLKTKLHDYQFEGVKWFKKMIALNMGGILADEMGLGKTIQTIALLDNLYNYENIKKPSIVICPSSLIYNWKNEFKKFSEKLKIVVIDGKKNLRTKLINDNRDNNIIFITSYHQFARDSKEFENVEFYCSFADEGQMIKNYLTKFTKEIKKINSKYRFALSGTPLENNLLELWSIFDFILPNYLLSKNAYKRVFYKPFLEGNTKHLLAKINPFILRRLKSEVLDSLSDKEIKVIKIKQKSDEKTFYQKELSKIKYSLDILKNNSSLTTNNKHLIVLKAINHLKIIASSPFVKSDKFDTSEKLNYCINLIKSIKLLKQKVLIFTQFTKNIPFFEKNFIKSNIKYDIISGKTNKKERFKITEYFNESSDIDVLIISLRAGSLGLNLTSANNVILYDIWWNQSVESQAIDRVHRIGQKRGVNVFKLIMKDTIEEKVFELQSQKQKIIDIVLENSLETKNIDLDFLFNLLE</sequence>
<keyword evidence="4" id="KW-0347">Helicase</keyword>
<dbReference type="STRING" id="267748.MMOB3130"/>
<dbReference type="eggNOG" id="COG0553">
    <property type="taxonomic scope" value="Bacteria"/>
</dbReference>
<dbReference type="InterPro" id="IPR000330">
    <property type="entry name" value="SNF2_N"/>
</dbReference>
<accession>Q6KHX7</accession>
<dbReference type="RefSeq" id="WP_011264833.1">
    <property type="nucleotide sequence ID" value="NC_006908.1"/>
</dbReference>
<dbReference type="HOGENOM" id="CLU_000315_21_1_14"/>
<proteinExistence type="predicted"/>
<name>Q6KHX7_MYCM1</name>
<dbReference type="Pfam" id="PF00176">
    <property type="entry name" value="SNF2-rel_dom"/>
    <property type="match status" value="1"/>
</dbReference>
<dbReference type="EMBL" id="AE017308">
    <property type="protein sequence ID" value="AAT27799.1"/>
    <property type="molecule type" value="Genomic_DNA"/>
</dbReference>
<dbReference type="InterPro" id="IPR049730">
    <property type="entry name" value="SNF2/RAD54-like_C"/>
</dbReference>
<dbReference type="GO" id="GO:0016787">
    <property type="term" value="F:hydrolase activity"/>
    <property type="evidence" value="ECO:0007669"/>
    <property type="project" value="UniProtKB-KW"/>
</dbReference>
<dbReference type="InterPro" id="IPR014001">
    <property type="entry name" value="Helicase_ATP-bd"/>
</dbReference>
<dbReference type="CDD" id="cd18793">
    <property type="entry name" value="SF2_C_SNF"/>
    <property type="match status" value="1"/>
</dbReference>
<evidence type="ECO:0000313" key="4">
    <source>
        <dbReference type="EMBL" id="AAT27799.1"/>
    </source>
</evidence>
<dbReference type="PANTHER" id="PTHR10799">
    <property type="entry name" value="SNF2/RAD54 HELICASE FAMILY"/>
    <property type="match status" value="1"/>
</dbReference>
<dbReference type="InterPro" id="IPR027417">
    <property type="entry name" value="P-loop_NTPase"/>
</dbReference>
<evidence type="ECO:0000259" key="2">
    <source>
        <dbReference type="PROSITE" id="PS51192"/>
    </source>
</evidence>
<gene>
    <name evidence="4" type="primary">snf2</name>
    <name evidence="4" type="ordered locus">MMOB3130</name>
</gene>
<keyword evidence="4" id="KW-0067">ATP-binding</keyword>
<dbReference type="GO" id="GO:0004386">
    <property type="term" value="F:helicase activity"/>
    <property type="evidence" value="ECO:0007669"/>
    <property type="project" value="UniProtKB-KW"/>
</dbReference>
<keyword evidence="4" id="KW-0547">Nucleotide-binding</keyword>
<dbReference type="SMART" id="SM00490">
    <property type="entry name" value="HELICc"/>
    <property type="match status" value="1"/>
</dbReference>